<evidence type="ECO:0000256" key="2">
    <source>
        <dbReference type="ARBA" id="ARBA00038350"/>
    </source>
</evidence>
<dbReference type="Gene3D" id="3.40.50.1950">
    <property type="entry name" value="Flavin prenyltransferase-like"/>
    <property type="match status" value="1"/>
</dbReference>
<dbReference type="InterPro" id="IPR003382">
    <property type="entry name" value="Flavoprotein"/>
</dbReference>
<dbReference type="GO" id="GO:0010181">
    <property type="term" value="F:FMN binding"/>
    <property type="evidence" value="ECO:0007669"/>
    <property type="project" value="TreeGrafter"/>
</dbReference>
<dbReference type="InterPro" id="IPR036551">
    <property type="entry name" value="Flavin_trans-like"/>
</dbReference>
<dbReference type="SUPFAM" id="SSF52507">
    <property type="entry name" value="Homo-oligomeric flavin-containing Cys decarboxylases, HFCD"/>
    <property type="match status" value="1"/>
</dbReference>
<dbReference type="Pfam" id="PF01975">
    <property type="entry name" value="SurE"/>
    <property type="match status" value="1"/>
</dbReference>
<evidence type="ECO:0000313" key="6">
    <source>
        <dbReference type="Proteomes" id="UP001212841"/>
    </source>
</evidence>
<dbReference type="AlphaFoldDB" id="A0AAD5SHB0"/>
<name>A0AAD5SHB0_9FUNG</name>
<dbReference type="Proteomes" id="UP001212841">
    <property type="component" value="Unassembled WGS sequence"/>
</dbReference>
<evidence type="ECO:0000259" key="4">
    <source>
        <dbReference type="Pfam" id="PF02441"/>
    </source>
</evidence>
<evidence type="ECO:0000256" key="1">
    <source>
        <dbReference type="ARBA" id="ARBA00022993"/>
    </source>
</evidence>
<organism evidence="5 6">
    <name type="scientific">Rhizophlyctis rosea</name>
    <dbReference type="NCBI Taxonomy" id="64517"/>
    <lineage>
        <taxon>Eukaryota</taxon>
        <taxon>Fungi</taxon>
        <taxon>Fungi incertae sedis</taxon>
        <taxon>Chytridiomycota</taxon>
        <taxon>Chytridiomycota incertae sedis</taxon>
        <taxon>Chytridiomycetes</taxon>
        <taxon>Rhizophlyctidales</taxon>
        <taxon>Rhizophlyctidaceae</taxon>
        <taxon>Rhizophlyctis</taxon>
    </lineage>
</organism>
<dbReference type="Pfam" id="PF02441">
    <property type="entry name" value="Flavoprotein"/>
    <property type="match status" value="1"/>
</dbReference>
<keyword evidence="6" id="KW-1185">Reference proteome</keyword>
<protein>
    <recommendedName>
        <fullName evidence="7">Flavoprotein domain-containing protein</fullName>
    </recommendedName>
</protein>
<evidence type="ECO:0000259" key="3">
    <source>
        <dbReference type="Pfam" id="PF01975"/>
    </source>
</evidence>
<dbReference type="GO" id="GO:0015937">
    <property type="term" value="P:coenzyme A biosynthetic process"/>
    <property type="evidence" value="ECO:0007669"/>
    <property type="project" value="UniProtKB-KW"/>
</dbReference>
<dbReference type="SUPFAM" id="SSF64167">
    <property type="entry name" value="SurE-like"/>
    <property type="match status" value="1"/>
</dbReference>
<dbReference type="InterPro" id="IPR002828">
    <property type="entry name" value="SurE-like_Pase/nucleotidase"/>
</dbReference>
<dbReference type="EMBL" id="JADGJD010000136">
    <property type="protein sequence ID" value="KAJ3054462.1"/>
    <property type="molecule type" value="Genomic_DNA"/>
</dbReference>
<comment type="caution">
    <text evidence="5">The sequence shown here is derived from an EMBL/GenBank/DDBJ whole genome shotgun (WGS) entry which is preliminary data.</text>
</comment>
<keyword evidence="1" id="KW-0173">Coenzyme A biosynthesis</keyword>
<dbReference type="GO" id="GO:0004633">
    <property type="term" value="F:phosphopantothenoylcysteine decarboxylase activity"/>
    <property type="evidence" value="ECO:0007669"/>
    <property type="project" value="TreeGrafter"/>
</dbReference>
<reference evidence="5" key="1">
    <citation type="submission" date="2020-05" db="EMBL/GenBank/DDBJ databases">
        <title>Phylogenomic resolution of chytrid fungi.</title>
        <authorList>
            <person name="Stajich J.E."/>
            <person name="Amses K."/>
            <person name="Simmons R."/>
            <person name="Seto K."/>
            <person name="Myers J."/>
            <person name="Bonds A."/>
            <person name="Quandt C.A."/>
            <person name="Barry K."/>
            <person name="Liu P."/>
            <person name="Grigoriev I."/>
            <person name="Longcore J.E."/>
            <person name="James T.Y."/>
        </authorList>
    </citation>
    <scope>NUCLEOTIDE SEQUENCE</scope>
    <source>
        <strain evidence="5">JEL0318</strain>
    </source>
</reference>
<accession>A0AAD5SHB0</accession>
<dbReference type="Gene3D" id="3.40.1210.10">
    <property type="entry name" value="Survival protein SurE-like phosphatase/nucleotidase"/>
    <property type="match status" value="1"/>
</dbReference>
<sequence length="436" mass="48170">MESGETSEIRHKDGTDEQVWSLLEATPGACVNVALHHLYDPDEIDLVISGPNYGRNASSSSTLSSGTVGAALDGALLGKKSIALSFSFIDREVAFLPESISNASETACNILQSLWENWPSLSTHSHHGIPDLYNVNVPLRREPNPPIHFTTFHPGSYGPVYQSVEETESSGGGRRFVFKPKLPTHQDVKQGTDTWAVMNQMASITPMLAKYHCVEYGLENEFARVFPDLHAAKTTPTSRQLGNSARIEGQKHILIGATGSVASIKVPILVEKLKRIFDDKVQIRVVATQYAQHFFKKEDAGCEVFTDENEWESWKKVSDPVLHIELRNWADIMVVAPLDANTLGKLANGACDNLLTSVLRAWDPERPVVLCPAMNTFMWNHPFTAKHLQHLEGVLRYRIVPPISKTLACGDVGIGAMAEPRDIATYVQHVLLTDNN</sequence>
<dbReference type="PANTHER" id="PTHR14359">
    <property type="entry name" value="HOMO-OLIGOMERIC FLAVIN CONTAINING CYS DECARBOXYLASE FAMILY"/>
    <property type="match status" value="1"/>
</dbReference>
<feature type="domain" description="Survival protein SurE-like phosphatase/nucleotidase" evidence="3">
    <location>
        <begin position="12"/>
        <end position="143"/>
    </location>
</feature>
<dbReference type="GO" id="GO:0071513">
    <property type="term" value="C:phosphopantothenoylcysteine decarboxylase complex"/>
    <property type="evidence" value="ECO:0007669"/>
    <property type="project" value="TreeGrafter"/>
</dbReference>
<comment type="similarity">
    <text evidence="2">Belongs to the HFCD (homooligomeric flavin containing Cys decarboxylase) superfamily.</text>
</comment>
<evidence type="ECO:0008006" key="7">
    <source>
        <dbReference type="Google" id="ProtNLM"/>
    </source>
</evidence>
<evidence type="ECO:0000313" key="5">
    <source>
        <dbReference type="EMBL" id="KAJ3054462.1"/>
    </source>
</evidence>
<gene>
    <name evidence="5" type="ORF">HK097_001755</name>
</gene>
<dbReference type="InterPro" id="IPR036523">
    <property type="entry name" value="SurE-like_sf"/>
</dbReference>
<proteinExistence type="inferred from homology"/>
<dbReference type="PANTHER" id="PTHR14359:SF6">
    <property type="entry name" value="PHOSPHOPANTOTHENOYLCYSTEINE DECARBOXYLASE"/>
    <property type="match status" value="1"/>
</dbReference>
<feature type="domain" description="Flavoprotein" evidence="4">
    <location>
        <begin position="251"/>
        <end position="427"/>
    </location>
</feature>
<dbReference type="GO" id="GO:0016787">
    <property type="term" value="F:hydrolase activity"/>
    <property type="evidence" value="ECO:0007669"/>
    <property type="project" value="InterPro"/>
</dbReference>